<dbReference type="Gene3D" id="3.20.20.80">
    <property type="entry name" value="Glycosidases"/>
    <property type="match status" value="1"/>
</dbReference>
<keyword evidence="4" id="KW-0119">Carbohydrate metabolism</keyword>
<keyword evidence="7" id="KW-0326">Glycosidase</keyword>
<evidence type="ECO:0000313" key="6">
    <source>
        <dbReference type="EMBL" id="CNE38122.1"/>
    </source>
</evidence>
<dbReference type="PANTHER" id="PTHR11177">
    <property type="entry name" value="CHITINASE"/>
    <property type="match status" value="1"/>
</dbReference>
<dbReference type="SUPFAM" id="SSF51445">
    <property type="entry name" value="(Trans)glycosidases"/>
    <property type="match status" value="1"/>
</dbReference>
<dbReference type="EMBL" id="CPYD01000004">
    <property type="protein sequence ID" value="CNE38122.1"/>
    <property type="molecule type" value="Genomic_DNA"/>
</dbReference>
<protein>
    <recommendedName>
        <fullName evidence="2">chitinase</fullName>
        <ecNumber evidence="2">3.2.1.14</ecNumber>
    </recommendedName>
</protein>
<dbReference type="GO" id="GO:0008061">
    <property type="term" value="F:chitin binding"/>
    <property type="evidence" value="ECO:0007669"/>
    <property type="project" value="InterPro"/>
</dbReference>
<dbReference type="AlphaFoldDB" id="A0AAW7K6N3"/>
<dbReference type="Proteomes" id="UP000040578">
    <property type="component" value="Unassembled WGS sequence"/>
</dbReference>
<dbReference type="GO" id="GO:0000272">
    <property type="term" value="P:polysaccharide catabolic process"/>
    <property type="evidence" value="ECO:0007669"/>
    <property type="project" value="UniProtKB-KW"/>
</dbReference>
<sequence>MVNKYTYTSSKAMSDISDVIGEPLAAWNSQVGGRVFNVIFDSKVYTNTYWVERWQVPGIGSSDGNPHNAWKFVRAATVDEINKIGNPTTADVKPTENIPSPILVEDKYTEETYSRPDVNYKEDGSQGNLSYTATRVCAPMYNHYVGDKTKPKLSAYITDWCQYDARLDGGGSKEEERGRGFDLATLMQNPATYDRLIFSFLGICGDIGDKSKKVQEVWDGWNAQASSLGLPQISKGHIVPLDPYGDLGTARNVGLPLESADTSIESGTFLPYYQQNRAAGLLGGLRELQKKAHAMGHKLDLAFSIGGWSLSSYFSALAENPDERRVFVASVVDFFERFPMFSCVDIDWEYPGGGGEAGNISSDKDGENYVLLIKELRSALDSRFGYSNRKEISIACSGVKAKLKKSNIDQLVANGLDNIYLMSYDFFGTIWADYIGHHTNLYSPKDPGEQELFDLSAEAAIDYLHNELAIPMEKIHLGYANYGRSAVGGDLTTRQYTKDGPALGTMENGAPEFFDIVRNYMDVEHSLSTGKNGFVLMTDTNADADFLFSEAKGHFISLDTPRTVKQKGEYAAKNKLGGVFSWSGDQDCGLLANAAREGLGYVTQSNQETIDMGPLYNPGKEIYLKSISEIKSK</sequence>
<dbReference type="EC" id="3.2.1.14" evidence="2"/>
<evidence type="ECO:0000256" key="4">
    <source>
        <dbReference type="ARBA" id="ARBA00023326"/>
    </source>
</evidence>
<organism evidence="7 9">
    <name type="scientific">Yersinia nurmii</name>
    <dbReference type="NCBI Taxonomy" id="685706"/>
    <lineage>
        <taxon>Bacteria</taxon>
        <taxon>Pseudomonadati</taxon>
        <taxon>Pseudomonadota</taxon>
        <taxon>Gammaproteobacteria</taxon>
        <taxon>Enterobacterales</taxon>
        <taxon>Yersiniaceae</taxon>
        <taxon>Yersinia</taxon>
    </lineage>
</organism>
<evidence type="ECO:0000256" key="3">
    <source>
        <dbReference type="ARBA" id="ARBA00023024"/>
    </source>
</evidence>
<comment type="catalytic activity">
    <reaction evidence="1">
        <text>Random endo-hydrolysis of N-acetyl-beta-D-glucosaminide (1-&gt;4)-beta-linkages in chitin and chitodextrins.</text>
        <dbReference type="EC" id="3.2.1.14"/>
    </reaction>
</comment>
<evidence type="ECO:0000313" key="9">
    <source>
        <dbReference type="Proteomes" id="UP001167864"/>
    </source>
</evidence>
<keyword evidence="7" id="KW-0378">Hydrolase</keyword>
<dbReference type="GO" id="GO:0006032">
    <property type="term" value="P:chitin catabolic process"/>
    <property type="evidence" value="ECO:0007669"/>
    <property type="project" value="UniProtKB-KW"/>
</dbReference>
<dbReference type="InterPro" id="IPR017853">
    <property type="entry name" value="GH"/>
</dbReference>
<dbReference type="SMART" id="SM00636">
    <property type="entry name" value="Glyco_18"/>
    <property type="match status" value="1"/>
</dbReference>
<evidence type="ECO:0000256" key="1">
    <source>
        <dbReference type="ARBA" id="ARBA00000822"/>
    </source>
</evidence>
<reference evidence="6 8" key="1">
    <citation type="submission" date="2015-03" db="EMBL/GenBank/DDBJ databases">
        <authorList>
            <consortium name="Pathogen Informatics"/>
            <person name="Murphy D."/>
        </authorList>
    </citation>
    <scope>NUCLEOTIDE SEQUENCE [LARGE SCALE GENOMIC DNA]</scope>
    <source>
        <strain evidence="6">Type strain: CIP110231</strain>
        <strain evidence="8">type strain: CIP110231</strain>
    </source>
</reference>
<evidence type="ECO:0000313" key="7">
    <source>
        <dbReference type="EMBL" id="MDN0088289.1"/>
    </source>
</evidence>
<keyword evidence="8" id="KW-1185">Reference proteome</keyword>
<evidence type="ECO:0000313" key="8">
    <source>
        <dbReference type="Proteomes" id="UP000040578"/>
    </source>
</evidence>
<evidence type="ECO:0000256" key="2">
    <source>
        <dbReference type="ARBA" id="ARBA00012729"/>
    </source>
</evidence>
<dbReference type="RefSeq" id="WP_049597577.1">
    <property type="nucleotide sequence ID" value="NZ_JAUEHU010000012.1"/>
</dbReference>
<keyword evidence="3" id="KW-0146">Chitin degradation</keyword>
<evidence type="ECO:0000259" key="5">
    <source>
        <dbReference type="PROSITE" id="PS51910"/>
    </source>
</evidence>
<name>A0AAW7K6N3_9GAMM</name>
<dbReference type="EMBL" id="JAUEHU010000012">
    <property type="protein sequence ID" value="MDN0088289.1"/>
    <property type="molecule type" value="Genomic_DNA"/>
</dbReference>
<gene>
    <name evidence="7" type="primary">chi2</name>
    <name evidence="6" type="synonym">chiA_2</name>
    <name evidence="6" type="ORF">ERS137967_01417</name>
    <name evidence="7" type="ORF">QVN42_12975</name>
</gene>
<dbReference type="GO" id="GO:0008843">
    <property type="term" value="F:endochitinase activity"/>
    <property type="evidence" value="ECO:0007669"/>
    <property type="project" value="UniProtKB-EC"/>
</dbReference>
<proteinExistence type="predicted"/>
<dbReference type="SUPFAM" id="SSF54556">
    <property type="entry name" value="Chitinase insertion domain"/>
    <property type="match status" value="1"/>
</dbReference>
<dbReference type="InterPro" id="IPR011583">
    <property type="entry name" value="Chitinase_II/V-like_cat"/>
</dbReference>
<dbReference type="PROSITE" id="PS51910">
    <property type="entry name" value="GH18_2"/>
    <property type="match status" value="1"/>
</dbReference>
<dbReference type="InterPro" id="IPR050314">
    <property type="entry name" value="Glycosyl_Hydrlase_18"/>
</dbReference>
<dbReference type="PANTHER" id="PTHR11177:SF317">
    <property type="entry name" value="CHITINASE 12-RELATED"/>
    <property type="match status" value="1"/>
</dbReference>
<reference evidence="7" key="2">
    <citation type="submission" date="2023-06" db="EMBL/GenBank/DDBJ databases">
        <authorList>
            <person name="Polev D.E."/>
            <person name="Saitova A.T."/>
            <person name="Bogumilchik E.A."/>
            <person name="Kokorina G.I."/>
            <person name="Voskresenskaia E.A."/>
        </authorList>
    </citation>
    <scope>NUCLEOTIDE SEQUENCE</scope>
    <source>
        <strain evidence="7">2145 StPb PI</strain>
    </source>
</reference>
<accession>A0AAW7K6N3</accession>
<dbReference type="Proteomes" id="UP001167864">
    <property type="component" value="Unassembled WGS sequence"/>
</dbReference>
<comment type="caution">
    <text evidence="7">The sequence shown here is derived from an EMBL/GenBank/DDBJ whole genome shotgun (WGS) entry which is preliminary data.</text>
</comment>
<keyword evidence="4" id="KW-0624">Polysaccharide degradation</keyword>
<dbReference type="InterPro" id="IPR001223">
    <property type="entry name" value="Glyco_hydro18_cat"/>
</dbReference>
<dbReference type="InterPro" id="IPR029070">
    <property type="entry name" value="Chitinase_insertion_sf"/>
</dbReference>
<feature type="domain" description="GH18" evidence="5">
    <location>
        <begin position="151"/>
        <end position="602"/>
    </location>
</feature>
<dbReference type="Pfam" id="PF00704">
    <property type="entry name" value="Glyco_hydro_18"/>
    <property type="match status" value="1"/>
</dbReference>
<dbReference type="Gene3D" id="3.10.50.10">
    <property type="match status" value="1"/>
</dbReference>